<feature type="domain" description="Kazal-like" evidence="33">
    <location>
        <begin position="1229"/>
        <end position="1281"/>
    </location>
</feature>
<evidence type="ECO:0000256" key="19">
    <source>
        <dbReference type="ARBA" id="ARBA00022980"/>
    </source>
</evidence>
<dbReference type="Pfam" id="PF13087">
    <property type="entry name" value="AAA_12"/>
    <property type="match status" value="1"/>
</dbReference>
<keyword evidence="21" id="KW-0496">Mitochondrion</keyword>
<dbReference type="GO" id="GO:0046872">
    <property type="term" value="F:metal ion binding"/>
    <property type="evidence" value="ECO:0007669"/>
    <property type="project" value="UniProtKB-KW"/>
</dbReference>
<dbReference type="PANTHER" id="PTHR21312:SF28">
    <property type="entry name" value="OVOINHIBITOR-RELATED"/>
    <property type="match status" value="1"/>
</dbReference>
<evidence type="ECO:0000313" key="34">
    <source>
        <dbReference type="EnsemblMetazoa" id="SMAR005837-PA"/>
    </source>
</evidence>
<keyword evidence="23" id="KW-0464">Manganese</keyword>
<name>T1IXA6_STRMM</name>
<dbReference type="SMART" id="SM00487">
    <property type="entry name" value="DEXDc"/>
    <property type="match status" value="1"/>
</dbReference>
<comment type="function">
    <text evidence="29">Cleaves the 2'-5' phosphodiester linkage at the branch point of lariat intron pre-mRNAs after splicing and converts them into linear molecules that are subsequently degraded. It thereby facilitates ribonucleotide turnover.</text>
</comment>
<dbReference type="InterPro" id="IPR033650">
    <property type="entry name" value="Ribosomal_mL46_NUDIX"/>
</dbReference>
<feature type="domain" description="Kazal-like" evidence="33">
    <location>
        <begin position="1340"/>
        <end position="1398"/>
    </location>
</feature>
<dbReference type="InterPro" id="IPR000086">
    <property type="entry name" value="NUDIX_hydrolase_dom"/>
</dbReference>
<comment type="cofactor">
    <cofactor evidence="3">
        <name>Fe(2+)</name>
        <dbReference type="ChEBI" id="CHEBI:29033"/>
    </cofactor>
</comment>
<keyword evidence="18" id="KW-0809">Transit peptide</keyword>
<keyword evidence="11" id="KW-0646">Protease inhibitor</keyword>
<dbReference type="eggNOG" id="KOG0988">
    <property type="taxonomic scope" value="Eukaryota"/>
</dbReference>
<dbReference type="InterPro" id="IPR014001">
    <property type="entry name" value="Helicase_ATP-bd"/>
</dbReference>
<evidence type="ECO:0000256" key="6">
    <source>
        <dbReference type="ARBA" id="ARBA00004613"/>
    </source>
</evidence>
<dbReference type="InterPro" id="IPR036058">
    <property type="entry name" value="Kazal_dom_sf"/>
</dbReference>
<feature type="domain" description="Kazal-like" evidence="33">
    <location>
        <begin position="133"/>
        <end position="189"/>
    </location>
</feature>
<evidence type="ECO:0000256" key="27">
    <source>
        <dbReference type="ARBA" id="ARBA00035534"/>
    </source>
</evidence>
<feature type="domain" description="Kazal-like" evidence="33">
    <location>
        <begin position="1579"/>
        <end position="1639"/>
    </location>
</feature>
<evidence type="ECO:0000256" key="23">
    <source>
        <dbReference type="ARBA" id="ARBA00023211"/>
    </source>
</evidence>
<comment type="cofactor">
    <cofactor evidence="1">
        <name>Mn(2+)</name>
        <dbReference type="ChEBI" id="CHEBI:29035"/>
    </cofactor>
</comment>
<feature type="domain" description="Kazal-like" evidence="33">
    <location>
        <begin position="1458"/>
        <end position="1514"/>
    </location>
</feature>
<keyword evidence="20" id="KW-0408">Iron</keyword>
<dbReference type="FunFam" id="3.90.79.10:FF:000018">
    <property type="entry name" value="39S ribosomal protein L46, mitochondrial"/>
    <property type="match status" value="1"/>
</dbReference>
<dbReference type="eggNOG" id="KOG1802">
    <property type="taxonomic scope" value="Eukaryota"/>
</dbReference>
<keyword evidence="13" id="KW-0547">Nucleotide-binding</keyword>
<dbReference type="GO" id="GO:0008419">
    <property type="term" value="F:RNA lariat debranching enzyme activity"/>
    <property type="evidence" value="ECO:0007669"/>
    <property type="project" value="UniProtKB-ARBA"/>
</dbReference>
<dbReference type="PROSITE" id="PS51462">
    <property type="entry name" value="NUDIX"/>
    <property type="match status" value="1"/>
</dbReference>
<feature type="domain" description="Kazal-like" evidence="33">
    <location>
        <begin position="190"/>
        <end position="247"/>
    </location>
</feature>
<evidence type="ECO:0000256" key="10">
    <source>
        <dbReference type="ARBA" id="ARBA00022664"/>
    </source>
</evidence>
<dbReference type="InterPro" id="IPR041679">
    <property type="entry name" value="DNA2/NAM7-like_C"/>
</dbReference>
<dbReference type="InterPro" id="IPR041816">
    <property type="entry name" value="Dbr1_N"/>
</dbReference>
<evidence type="ECO:0000256" key="3">
    <source>
        <dbReference type="ARBA" id="ARBA00001954"/>
    </source>
</evidence>
<feature type="domain" description="Kazal-like" evidence="33">
    <location>
        <begin position="66"/>
        <end position="129"/>
    </location>
</feature>
<dbReference type="Pfam" id="PF07648">
    <property type="entry name" value="Kazal_2"/>
    <property type="match status" value="2"/>
</dbReference>
<dbReference type="FunFam" id="3.40.50.300:FF:000326">
    <property type="entry name" value="P-loop containing nucleoside triphosphate hydrolase"/>
    <property type="match status" value="1"/>
</dbReference>
<feature type="domain" description="Kazal-like" evidence="33">
    <location>
        <begin position="1661"/>
        <end position="1704"/>
    </location>
</feature>
<dbReference type="EnsemblMetazoa" id="SMAR005837-RA">
    <property type="protein sequence ID" value="SMAR005837-PA"/>
    <property type="gene ID" value="SMAR005837"/>
</dbReference>
<protein>
    <recommendedName>
        <fullName evidence="26">Large ribosomal subunit protein mL46</fullName>
    </recommendedName>
    <alternativeName>
        <fullName evidence="27">39S ribosomal protein L46, mitochondrial</fullName>
    </alternativeName>
</protein>
<organism evidence="34 35">
    <name type="scientific">Strigamia maritima</name>
    <name type="common">European centipede</name>
    <name type="synonym">Geophilus maritimus</name>
    <dbReference type="NCBI Taxonomy" id="126957"/>
    <lineage>
        <taxon>Eukaryota</taxon>
        <taxon>Metazoa</taxon>
        <taxon>Ecdysozoa</taxon>
        <taxon>Arthropoda</taxon>
        <taxon>Myriapoda</taxon>
        <taxon>Chilopoda</taxon>
        <taxon>Pleurostigmophora</taxon>
        <taxon>Geophilomorpha</taxon>
        <taxon>Linotaeniidae</taxon>
        <taxon>Strigamia</taxon>
    </lineage>
</organism>
<feature type="domain" description="Kazal-like" evidence="33">
    <location>
        <begin position="1002"/>
        <end position="1058"/>
    </location>
</feature>
<dbReference type="SUPFAM" id="SSF56300">
    <property type="entry name" value="Metallo-dependent phosphatases"/>
    <property type="match status" value="1"/>
</dbReference>
<dbReference type="CDD" id="cd18808">
    <property type="entry name" value="SF1_C_Upf1"/>
    <property type="match status" value="1"/>
</dbReference>
<evidence type="ECO:0000256" key="22">
    <source>
        <dbReference type="ARBA" id="ARBA00023157"/>
    </source>
</evidence>
<dbReference type="InterPro" id="IPR007708">
    <property type="entry name" value="DBR1_C"/>
</dbReference>
<keyword evidence="16" id="KW-0862">Zinc</keyword>
<evidence type="ECO:0000256" key="28">
    <source>
        <dbReference type="ARBA" id="ARBA00048432"/>
    </source>
</evidence>
<dbReference type="eggNOG" id="KOG2863">
    <property type="taxonomic scope" value="Eukaryota"/>
</dbReference>
<dbReference type="Gene3D" id="3.40.50.300">
    <property type="entry name" value="P-loop containing nucleotide triphosphate hydrolases"/>
    <property type="match status" value="2"/>
</dbReference>
<evidence type="ECO:0000256" key="25">
    <source>
        <dbReference type="ARBA" id="ARBA00023274"/>
    </source>
</evidence>
<feature type="domain" description="Kazal-like" evidence="33">
    <location>
        <begin position="447"/>
        <end position="496"/>
    </location>
</feature>
<feature type="domain" description="Kazal-like" evidence="33">
    <location>
        <begin position="497"/>
        <end position="559"/>
    </location>
</feature>
<evidence type="ECO:0000256" key="29">
    <source>
        <dbReference type="ARBA" id="ARBA00058627"/>
    </source>
</evidence>
<comment type="similarity">
    <text evidence="7">Belongs to the lariat debranching enzyme family.</text>
</comment>
<dbReference type="SMART" id="SM01124">
    <property type="entry name" value="DBR1"/>
    <property type="match status" value="1"/>
</dbReference>
<dbReference type="eggNOG" id="KOG3509">
    <property type="taxonomic scope" value="Eukaryota"/>
</dbReference>
<feature type="domain" description="Kazal-like" evidence="33">
    <location>
        <begin position="310"/>
        <end position="370"/>
    </location>
</feature>
<dbReference type="SMART" id="SM00280">
    <property type="entry name" value="KAZAL"/>
    <property type="match status" value="25"/>
</dbReference>
<keyword evidence="12" id="KW-0479">Metal-binding</keyword>
<dbReference type="Pfam" id="PF00149">
    <property type="entry name" value="Metallophos"/>
    <property type="match status" value="1"/>
</dbReference>
<evidence type="ECO:0000256" key="13">
    <source>
        <dbReference type="ARBA" id="ARBA00022741"/>
    </source>
</evidence>
<dbReference type="GO" id="GO:0005840">
    <property type="term" value="C:ribosome"/>
    <property type="evidence" value="ECO:0007669"/>
    <property type="project" value="UniProtKB-KW"/>
</dbReference>
<feature type="domain" description="Kazal-like" evidence="33">
    <location>
        <begin position="1520"/>
        <end position="1578"/>
    </location>
</feature>
<dbReference type="Proteomes" id="UP000014500">
    <property type="component" value="Unassembled WGS sequence"/>
</dbReference>
<evidence type="ECO:0000256" key="2">
    <source>
        <dbReference type="ARBA" id="ARBA00001947"/>
    </source>
</evidence>
<dbReference type="InterPro" id="IPR003593">
    <property type="entry name" value="AAA+_ATPase"/>
</dbReference>
<evidence type="ECO:0000313" key="35">
    <source>
        <dbReference type="Proteomes" id="UP000014500"/>
    </source>
</evidence>
<feature type="chain" id="PRO_5008975964" description="Large ribosomal subunit protein mL46" evidence="31">
    <location>
        <begin position="20"/>
        <end position="4256"/>
    </location>
</feature>
<feature type="region of interest" description="Disordered" evidence="30">
    <location>
        <begin position="4188"/>
        <end position="4235"/>
    </location>
</feature>
<dbReference type="InterPro" id="IPR057596">
    <property type="entry name" value="RDRP_core"/>
</dbReference>
<dbReference type="GO" id="GO:0030414">
    <property type="term" value="F:peptidase inhibitor activity"/>
    <property type="evidence" value="ECO:0007669"/>
    <property type="project" value="UniProtKB-KW"/>
</dbReference>
<feature type="domain" description="Kazal-like" evidence="33">
    <location>
        <begin position="248"/>
        <end position="306"/>
    </location>
</feature>
<dbReference type="eggNOG" id="KOG3649">
    <property type="taxonomic scope" value="Eukaryota"/>
</dbReference>
<feature type="domain" description="Kazal-like" evidence="33">
    <location>
        <begin position="371"/>
        <end position="430"/>
    </location>
</feature>
<dbReference type="InterPro" id="IPR002350">
    <property type="entry name" value="Kazal_dom"/>
</dbReference>
<evidence type="ECO:0000256" key="17">
    <source>
        <dbReference type="ARBA" id="ARBA00022840"/>
    </source>
</evidence>
<keyword evidence="35" id="KW-1185">Reference proteome</keyword>
<dbReference type="PANTHER" id="PTHR21312">
    <property type="entry name" value="SERINE PROTEASE INHIBITOR"/>
    <property type="match status" value="1"/>
</dbReference>
<evidence type="ECO:0000256" key="31">
    <source>
        <dbReference type="SAM" id="SignalP"/>
    </source>
</evidence>
<feature type="domain" description="Kazal-like" evidence="33">
    <location>
        <begin position="743"/>
        <end position="804"/>
    </location>
</feature>
<dbReference type="Pfam" id="PF13086">
    <property type="entry name" value="AAA_11"/>
    <property type="match status" value="1"/>
</dbReference>
<dbReference type="GO" id="GO:1990904">
    <property type="term" value="C:ribonucleoprotein complex"/>
    <property type="evidence" value="ECO:0007669"/>
    <property type="project" value="UniProtKB-KW"/>
</dbReference>
<keyword evidence="31" id="KW-0732">Signal</keyword>
<keyword evidence="25" id="KW-0687">Ribonucleoprotein</keyword>
<evidence type="ECO:0000256" key="8">
    <source>
        <dbReference type="ARBA" id="ARBA00009070"/>
    </source>
</evidence>
<keyword evidence="22" id="KW-1015">Disulfide bond</keyword>
<dbReference type="SUPFAM" id="SSF100895">
    <property type="entry name" value="Kazal-type serine protease inhibitors"/>
    <property type="match status" value="25"/>
</dbReference>
<dbReference type="CDD" id="cd00104">
    <property type="entry name" value="KAZAL_FS"/>
    <property type="match status" value="17"/>
</dbReference>
<dbReference type="GO" id="GO:0005694">
    <property type="term" value="C:chromosome"/>
    <property type="evidence" value="ECO:0007669"/>
    <property type="project" value="UniProtKB-ARBA"/>
</dbReference>
<dbReference type="GO" id="GO:0003968">
    <property type="term" value="F:RNA-directed RNA polymerase activity"/>
    <property type="evidence" value="ECO:0007669"/>
    <property type="project" value="InterPro"/>
</dbReference>
<evidence type="ECO:0000256" key="16">
    <source>
        <dbReference type="ARBA" id="ARBA00022833"/>
    </source>
</evidence>
<feature type="domain" description="Kazal-like" evidence="33">
    <location>
        <begin position="942"/>
        <end position="1001"/>
    </location>
</feature>
<evidence type="ECO:0000256" key="21">
    <source>
        <dbReference type="ARBA" id="ARBA00023128"/>
    </source>
</evidence>
<sequence length="4256" mass="481777">MQYILSAFVLIAAASCTFGQDICPLIYAPVCGSDGNTYSNKCFFGFAQKTKPTLTIKHSGICTKSKRDVTDCPESSKHGICTLEYAPVCASNDVTYPNKCSMCADMYMNNKKEGKDVILTVKHYGVCKSKRDVSDEDDCPETSKHGICTLEYAPVCASNGETYATKCNMCAHKYKQGDVKLRVVHPGRCGSFDYCLPRDNTGACTREYMPICGSNGKTYPNRCTFCYAKNQEETSGKSLSMEYTGECLSCPEMSKKGACPRNYRPVCGSDGKTYGNLCMLCVEKYNQHRQDSGMALRLEHEGACKFEATLYSAEFCRPEWKTGICTREYNPICGSDGVTYGNPCTFCYSMFEKQAKGNDIRVKREGQCLKEDKLECPKSLANGICTLEYSPVCGTDGIVYSNKCMFCYAQQKKLKEGVEMYFDHMGMCYIEIKINMKCNFIVLVIFVAVFVSCTASRPCSFGKTPVCASDGKTYSNICVFFAKMDLSLYMVHSGSCTIYDSCSENNQHIICTEEYNPVCASNGQTYGNKCEMCADSYKKTKTGEDDVDLKVIYAGKCGTFDYCLESDKSGKCTEEYLPICGSNEVTYPNRCIFCYNKYWLFEKNSEVITMEYVGKCLHCSEMSKDGICSREFNPFCGSDGRTYGNLCMLCAEIYRQKQAGTYEKLSFLHTGECPIKVYVSLGKQKFAFIYINIVQTKKIIFSLINMQHILVLFTAASCLFLLVQCSCSDDNSATDALTKGPCTIHDPCPGKNENGICTTEYSPVCASNDQTYSNKCEMCAEVYKQRKEDEDFSLKVIRPGKCESFDYCLENDKSGKCTDENVPICASCPVQSHSRDVSHCADQEDNPICGSTGKTYNNTCLFQVATLIDTSLYIAHPGKCTIYDLCPEISDYYKCNDAYHPVCASNAITYGNKCKMCSDLYRQRKEIDISIHFQVIHTGICGTLDYCLESDMKEECSKDYNPVCASNGITYASRCVFCFNKHHPIHQDNEIVLEHVGKCLYCPKLSKRGICPRGGNPVCSSDDTTFENLCMLCAEIYRQKKRGTYINLAIQHNGECQISNSPAYDANFQLSHVDPESFQYSPEPYESFESFEYSPEPFEPFEYRPEPFQYPDVEPEPFQYTDIEPEPFQLSHVDPEPFQLSQVEPEPFQLGQVEPEPFQFEHDGESFQIPIDQEPFHHADFEPFQINDQEPHVLDDIDHDKFSSFTARDKMVSAVIILLVLAGALTFDGSTASDCSSSVCPSIWNPLCGSDGKTYANDCEMKIARCKNPNLTENHAGSCEFQCHPFMKWMCTDEYDPQCGSDGTTYPNHCMLCAAMYNGSDNLKVINRGPCKKVEFEDKSYLNPGCDEQILKIECTQDEFPLCGTNGITYGNPCKFCKGFYALKKAGTELNVKNLGKCPKHEDCPISPINACPLNYAPVCASDDNTYPNLCAMCAAMYKEHKPLRVVYEGVCQAPVEDEIQIECLPFETMGLCNKQYSPVCGTNGVTYGNKCALCYAMSQRHDLKLDHPGVCIIETTTVDSTEIKCDMNIKDCSKESHPVCATDGTTVPNDCVFCMYKSDREKDGVKVGLAHRGECRPEEYCTEMSKFGACPYTYFPLCATDGKSYPNLCVMCAEMYKQRKNGHFDFVLRKLHEGICGFQPPMYYEEDFCAGVGKNGVQVCSEEYSPYCGSDHATYKNKCQFCREMYEREGKGGLLSVNMEGECPENSNCSSSDLNGACPDNYMPVCGSDGVTYANNCERCAEMSRRHQAGENIFIYNKYKGKCPNSTLLMMAQPVSKIGRLYSNFSFVFNHYHHKNSISRTITNSLVRFSSSESSANKNSTKWQLMSAVCLERKPIITQSLNEIETRFTKLLEELEYEQSLKSDHEMRLQEDLLRSEQLKRGQTLKPELETTIIETAQDLEDKAAAELEKFQFAGRLTEADAKNDQKSLQRALDQHLILVVRQKLGRDFKWVLPQAPWKEGETMRQTAERVLEHICGNKIQARFLGNTPCGFYKYKYPRQMWGEGKPSGAKVFFFKAHYVMGDVEPFQDEVEDFKWLKLEEMRELLRPSYFDAVSSFLVHSQEGSRTEKSKYDELNRFKLKKRAVEMFVFNKFAAICKHKSLHFLSEDGRCNPVSGREFPANEMREVPIDNETNTNYGFADQFYATTNMKTITLQGVISPDDKQWTYNINLQELELRNDGKQKIKCLWIQQSGITLALIEKHNNRMLQTHDVSKLALANFSGFKLKDQPMSKTSDYIEKFITTGVTINGSTYRFFGCSNSQLKTKTCYLYAATLPQITKMIDSMGAFSDMNSVAKKMKRIGLLFTSTDVGIELKPREYKDIDDIVGNNGDIFTDGCGFITRKFAEIVARKMKITFRNKSYVPSVFQIRYKGYKGIVVQSYDLKGQFKVQLRKSMKKFNGCEDDTFSAKNYSMPNQRRGLLEKQDKYFDFIRHSTNDVNVAFEFCCYKNQIELAERIVNEGLTPGIQRELKKLQTFEWKCVTQTCDDEKKKKIRIYIPESRLLYGVCDPSGKLKEGEVFVRILTGGSKMTIDGAEIVASRNPCLHTGDIQKFKAVDIPELHYLQDVIVFAVVGQRPAASLLSGGDLDGDKFFVCWDKELIPETLFEPYGYPPAKLAIDRNITHSKLIKYFVRWNNSSLGKIKNLYLDWCRAQQDGAASPECQELNALFSSAVDAEKVSIPEKLLNPPVNPDRSFIVDTLWDNLKRKAAVRMRCEPELIALNPEENIEMLLTSDVDTLSEFDVFKLVHDVCIRYKNMEITDYLRHFDFDAFSDVEKRWTIQMLKYFGNYSDLLLNSLNGSQILKEDELRDHLLHTSVDHWKKLYSSDDDDEGRRLAVNFTRCMSEFKRKLIVFKVNDLLKVAIYIPIAMDCLFETTKTFVVDDAIKVFAFTNARNGSPMVNTVKDHKVEFNDKVPDGGKTKIVVEISIALQNFNKSVESHVGRVQKEQCQSIEIYVMSHRDKIGHQLLDISMNDVQTINVRSCVENIPKEFDVPKLSDINFEEYPDVYKKILIEKKLNFLEDLNDVNKFKDIFEICYETDEKFVLCKIIEYILKNCGKIQKYKQILQLLLDSIQRLPFIALEVSDCLGTDAVANLSQIEYLKLLKGLINCCNELPSFASLQIKLVLTILRDKSVKFSFGDVVELSRAILFGIRCKSVATEHSQVLLDDFKHLFSEDDESCIDYFRKFVMAICVDYLAEVDDNTEIDAQSNPIPSGKEVLCRNVKPTEDIGIYSAEIRLDSHPRPKNNDRVRFVCATAKPLDKPIAFDAIVQSVKRGSFTFKIQQETPNILEKASWILIPCATTTTLMTTFDSILELVTKKENSTSEFNTIVSTSDPNSNSNPQNLNSSSILTFHSNKLNESQKRAIREALSKPFTLIWGPPGTGKTTVVVETIFQLNYTFQDVQILVCASTHNAVDNILETFIQLRDRNINDESVIRVATEVGKVKPTLQNWTIDAFVGKNINDDFKAKREAKRRLKLATFIFTTCTGAGLGLLRDEKFQIVIIDEASQLTEPNCLIPIAKGSKKIILVGDHVQLRPTVTMDAEVYNLQLSLFERLYTESSVTKTMLNVQYRMNPKLAEIASEMCYEGQLRSRVGEDERQPPESSFVWPRNGEKSFPAVFVECSTGESQFSKSKLNEGQATCVADIVRRFRPVGDSNAGSFSIAVLSPYSKQVDLIKGKVRNFSSVEVNTIDGFQGREADVVIVSTVRKNDNHVLGFCDDPRRINVALTRAKVGLVVVGHRQTLESSRLWKDYLEMMKKIFIVLMFNHDIYLKMKIAVEGCAHGDLEKIYASVEMLQKKHNIKVDLLICCGDFQSVRNEVDLNCLAAPPRYREMKSFYKFYSGELKAPILTIFIGGNHEASNYLAELPFGGWVCPNIYYMGLANVIRVGGLRIGGLSGIFKPNDYFRGHFEFFPYNNSTVRSVYHVRNLDVFRLKQIGGPVDIFLSHDWPRGVHEYGSVGHLLRRKPFFREDIEAGRLGSAPAAELLHALKPRYWFSAHLHVKFSALIEHNDELSSKTRFLALDKCLPHRDFLQILDIPHDLDKPIQLQYDPEWLYILKATDHLLSTSHGTVYMPGPGCDERYDFTPTIEDINDTIRHLNEDLLIPFNFSRTAPIYNAANMSLDEPQRAQCNPQTTEFCDKLNVTDLQKTLIEKMKKSEGGAAAPQYSFSFLQSPSLSQQSLNPDEISLSDNEEVSEENPNKSASDGGFKTEQIPPSGIEGSDDVDQSEQSMGGLFAVDRVGNTQLQKVSREFLVVN</sequence>
<dbReference type="CDD" id="cd00844">
    <property type="entry name" value="MPP_Dbr1_N"/>
    <property type="match status" value="1"/>
</dbReference>
<feature type="domain" description="Kazal-like" evidence="33">
    <location>
        <begin position="572"/>
        <end position="616"/>
    </location>
</feature>
<evidence type="ECO:0000259" key="33">
    <source>
        <dbReference type="PROSITE" id="PS51465"/>
    </source>
</evidence>
<dbReference type="Gene3D" id="3.90.79.10">
    <property type="entry name" value="Nucleoside Triphosphate Pyrophosphohydrolase"/>
    <property type="match status" value="1"/>
</dbReference>
<comment type="subcellular location">
    <subcellularLocation>
        <location evidence="5">Mitochondrion</location>
    </subcellularLocation>
    <subcellularLocation>
        <location evidence="4">Nucleus</location>
    </subcellularLocation>
    <subcellularLocation>
        <location evidence="6">Secreted</location>
    </subcellularLocation>
</comment>
<reference evidence="34" key="2">
    <citation type="submission" date="2015-02" db="UniProtKB">
        <authorList>
            <consortium name="EnsemblMetazoa"/>
        </authorList>
    </citation>
    <scope>IDENTIFICATION</scope>
</reference>
<dbReference type="FunFam" id="3.60.21.10:FF:000035">
    <property type="entry name" value="Lariat debranching enzyme"/>
    <property type="match status" value="1"/>
</dbReference>
<dbReference type="SUPFAM" id="SSF55811">
    <property type="entry name" value="Nudix"/>
    <property type="match status" value="1"/>
</dbReference>
<keyword evidence="19" id="KW-0689">Ribosomal protein</keyword>
<dbReference type="GO" id="GO:0003678">
    <property type="term" value="F:DNA helicase activity"/>
    <property type="evidence" value="ECO:0007669"/>
    <property type="project" value="UniProtKB-EC"/>
</dbReference>
<dbReference type="Pfam" id="PF05011">
    <property type="entry name" value="DBR1"/>
    <property type="match status" value="1"/>
</dbReference>
<keyword evidence="17" id="KW-0067">ATP-binding</keyword>
<evidence type="ECO:0000256" key="30">
    <source>
        <dbReference type="SAM" id="MobiDB-lite"/>
    </source>
</evidence>
<evidence type="ECO:0000256" key="11">
    <source>
        <dbReference type="ARBA" id="ARBA00022690"/>
    </source>
</evidence>
<evidence type="ECO:0000256" key="15">
    <source>
        <dbReference type="ARBA" id="ARBA00022806"/>
    </source>
</evidence>
<keyword evidence="14" id="KW-0378">Hydrolase</keyword>
<dbReference type="InterPro" id="IPR027417">
    <property type="entry name" value="P-loop_NTPase"/>
</dbReference>
<feature type="domain" description="Kazal-like" evidence="33">
    <location>
        <begin position="881"/>
        <end position="941"/>
    </location>
</feature>
<comment type="catalytic activity">
    <reaction evidence="28">
        <text>ATP + H2O = ADP + phosphate + H(+)</text>
        <dbReference type="Rhea" id="RHEA:13065"/>
        <dbReference type="ChEBI" id="CHEBI:15377"/>
        <dbReference type="ChEBI" id="CHEBI:15378"/>
        <dbReference type="ChEBI" id="CHEBI:30616"/>
        <dbReference type="ChEBI" id="CHEBI:43474"/>
        <dbReference type="ChEBI" id="CHEBI:456216"/>
        <dbReference type="EC" id="3.6.4.12"/>
    </reaction>
    <physiologicalReaction direction="left-to-right" evidence="28">
        <dbReference type="Rhea" id="RHEA:13066"/>
    </physiologicalReaction>
</comment>
<dbReference type="Pfam" id="PF00050">
    <property type="entry name" value="Kazal_1"/>
    <property type="match status" value="23"/>
</dbReference>
<comment type="similarity">
    <text evidence="8">Belongs to the mitochondrion-specific ribosomal protein mL46 family.</text>
</comment>
<dbReference type="EMBL" id="JH431646">
    <property type="status" value="NOT_ANNOTATED_CDS"/>
    <property type="molecule type" value="Genomic_DNA"/>
</dbReference>
<evidence type="ECO:0000256" key="9">
    <source>
        <dbReference type="ARBA" id="ARBA00022525"/>
    </source>
</evidence>
<dbReference type="GO" id="GO:0005576">
    <property type="term" value="C:extracellular region"/>
    <property type="evidence" value="ECO:0007669"/>
    <property type="project" value="UniProtKB-SubCell"/>
</dbReference>
<feature type="domain" description="Kazal-like" evidence="33">
    <location>
        <begin position="1705"/>
        <end position="1766"/>
    </location>
</feature>
<dbReference type="InterPro" id="IPR015797">
    <property type="entry name" value="NUDIX_hydrolase-like_dom_sf"/>
</dbReference>
<dbReference type="InterPro" id="IPR021757">
    <property type="entry name" value="Ribosomal_mL46_N"/>
</dbReference>
<evidence type="ECO:0000256" key="7">
    <source>
        <dbReference type="ARBA" id="ARBA00006045"/>
    </source>
</evidence>
<dbReference type="STRING" id="126957.T1IXA6"/>
<dbReference type="GO" id="GO:0005524">
    <property type="term" value="F:ATP binding"/>
    <property type="evidence" value="ECO:0007669"/>
    <property type="project" value="UniProtKB-KW"/>
</dbReference>
<feature type="signal peptide" evidence="31">
    <location>
        <begin position="1"/>
        <end position="19"/>
    </location>
</feature>
<dbReference type="InterPro" id="IPR029052">
    <property type="entry name" value="Metallo-depent_PP-like"/>
</dbReference>
<evidence type="ECO:0000256" key="14">
    <source>
        <dbReference type="ARBA" id="ARBA00022801"/>
    </source>
</evidence>
<accession>T1IXA6</accession>
<feature type="domain" description="Kazal-like" evidence="33">
    <location>
        <begin position="10"/>
        <end position="64"/>
    </location>
</feature>
<evidence type="ECO:0000256" key="18">
    <source>
        <dbReference type="ARBA" id="ARBA00022946"/>
    </source>
</evidence>
<reference evidence="35" key="1">
    <citation type="submission" date="2011-05" db="EMBL/GenBank/DDBJ databases">
        <authorList>
            <person name="Richards S.R."/>
            <person name="Qu J."/>
            <person name="Jiang H."/>
            <person name="Jhangiani S.N."/>
            <person name="Agravi P."/>
            <person name="Goodspeed R."/>
            <person name="Gross S."/>
            <person name="Mandapat C."/>
            <person name="Jackson L."/>
            <person name="Mathew T."/>
            <person name="Pu L."/>
            <person name="Thornton R."/>
            <person name="Saada N."/>
            <person name="Wilczek-Boney K.B."/>
            <person name="Lee S."/>
            <person name="Kovar C."/>
            <person name="Wu Y."/>
            <person name="Scherer S.E."/>
            <person name="Worley K.C."/>
            <person name="Muzny D.M."/>
            <person name="Gibbs R."/>
        </authorList>
    </citation>
    <scope>NUCLEOTIDE SEQUENCE</scope>
    <source>
        <strain evidence="35">Brora</strain>
    </source>
</reference>
<dbReference type="Pfam" id="PF11788">
    <property type="entry name" value="MRP-L46"/>
    <property type="match status" value="1"/>
</dbReference>
<dbReference type="CDD" id="cd04661">
    <property type="entry name" value="NUDIX_MRP_L46"/>
    <property type="match status" value="1"/>
</dbReference>
<dbReference type="SMART" id="SM00382">
    <property type="entry name" value="AAA"/>
    <property type="match status" value="1"/>
</dbReference>
<evidence type="ECO:0000256" key="26">
    <source>
        <dbReference type="ARBA" id="ARBA00035190"/>
    </source>
</evidence>
<dbReference type="GO" id="GO:0005743">
    <property type="term" value="C:mitochondrial inner membrane"/>
    <property type="evidence" value="ECO:0007669"/>
    <property type="project" value="UniProtKB-ARBA"/>
</dbReference>
<comment type="cofactor">
    <cofactor evidence="2">
        <name>Zn(2+)</name>
        <dbReference type="ChEBI" id="CHEBI:29105"/>
    </cofactor>
</comment>
<evidence type="ECO:0000256" key="20">
    <source>
        <dbReference type="ARBA" id="ARBA00023004"/>
    </source>
</evidence>
<feature type="domain" description="Kazal-like" evidence="33">
    <location>
        <begin position="826"/>
        <end position="880"/>
    </location>
</feature>
<dbReference type="PROSITE" id="PS00282">
    <property type="entry name" value="KAZAL_1"/>
    <property type="match status" value="13"/>
</dbReference>
<keyword evidence="10" id="KW-0507">mRNA processing</keyword>
<keyword evidence="24" id="KW-0539">Nucleus</keyword>
<evidence type="ECO:0000256" key="12">
    <source>
        <dbReference type="ARBA" id="ARBA00022723"/>
    </source>
</evidence>
<dbReference type="GO" id="GO:0005634">
    <property type="term" value="C:nucleus"/>
    <property type="evidence" value="ECO:0007669"/>
    <property type="project" value="UniProtKB-SubCell"/>
</dbReference>
<dbReference type="Gene3D" id="3.30.60.30">
    <property type="match status" value="25"/>
</dbReference>
<evidence type="ECO:0000259" key="32">
    <source>
        <dbReference type="PROSITE" id="PS51462"/>
    </source>
</evidence>
<dbReference type="InterPro" id="IPR047187">
    <property type="entry name" value="SF1_C_Upf1"/>
</dbReference>
<proteinExistence type="inferred from homology"/>
<evidence type="ECO:0000256" key="24">
    <source>
        <dbReference type="ARBA" id="ARBA00023242"/>
    </source>
</evidence>
<keyword evidence="15" id="KW-0347">Helicase</keyword>
<dbReference type="GO" id="GO:0006397">
    <property type="term" value="P:mRNA processing"/>
    <property type="evidence" value="ECO:0007669"/>
    <property type="project" value="UniProtKB-KW"/>
</dbReference>
<feature type="domain" description="Kazal-like" evidence="33">
    <location>
        <begin position="1399"/>
        <end position="1454"/>
    </location>
</feature>
<dbReference type="SUPFAM" id="SSF52540">
    <property type="entry name" value="P-loop containing nucleoside triphosphate hydrolases"/>
    <property type="match status" value="1"/>
</dbReference>
<evidence type="ECO:0000256" key="4">
    <source>
        <dbReference type="ARBA" id="ARBA00004123"/>
    </source>
</evidence>
<dbReference type="InterPro" id="IPR041677">
    <property type="entry name" value="DNA2/NAM7_AAA_11"/>
</dbReference>
<keyword evidence="9" id="KW-0964">Secreted</keyword>
<feature type="domain" description="Kazal-like" evidence="33">
    <location>
        <begin position="617"/>
        <end position="675"/>
    </location>
</feature>
<evidence type="ECO:0000256" key="5">
    <source>
        <dbReference type="ARBA" id="ARBA00004173"/>
    </source>
</evidence>
<feature type="domain" description="Kazal-like" evidence="33">
    <location>
        <begin position="1282"/>
        <end position="1333"/>
    </location>
</feature>
<dbReference type="Pfam" id="PF05183">
    <property type="entry name" value="RdRP"/>
    <property type="match status" value="1"/>
</dbReference>
<dbReference type="PROSITE" id="PS51465">
    <property type="entry name" value="KAZAL_2"/>
    <property type="match status" value="25"/>
</dbReference>
<feature type="domain" description="Nudix hydrolase" evidence="32">
    <location>
        <begin position="1915"/>
        <end position="2060"/>
    </location>
</feature>
<evidence type="ECO:0000256" key="1">
    <source>
        <dbReference type="ARBA" id="ARBA00001936"/>
    </source>
</evidence>
<dbReference type="InterPro" id="IPR004843">
    <property type="entry name" value="Calcineurin-like_PHP"/>
</dbReference>
<dbReference type="eggNOG" id="KOG4548">
    <property type="taxonomic scope" value="Eukaryota"/>
</dbReference>